<protein>
    <submittedName>
        <fullName evidence="2">Diguanylate cyclase</fullName>
        <ecNumber evidence="2">2.7.7.65</ecNumber>
    </submittedName>
</protein>
<organism evidence="2 3">
    <name type="scientific">Thermocoleostomius sinensis A174</name>
    <dbReference type="NCBI Taxonomy" id="2016057"/>
    <lineage>
        <taxon>Bacteria</taxon>
        <taxon>Bacillati</taxon>
        <taxon>Cyanobacteriota</taxon>
        <taxon>Cyanophyceae</taxon>
        <taxon>Oculatellales</taxon>
        <taxon>Oculatellaceae</taxon>
        <taxon>Thermocoleostomius</taxon>
    </lineage>
</organism>
<dbReference type="InterPro" id="IPR000160">
    <property type="entry name" value="GGDEF_dom"/>
</dbReference>
<dbReference type="SMART" id="SM00267">
    <property type="entry name" value="GGDEF"/>
    <property type="match status" value="1"/>
</dbReference>
<keyword evidence="2" id="KW-0548">Nucleotidyltransferase</keyword>
<dbReference type="GO" id="GO:0052621">
    <property type="term" value="F:diguanylate cyclase activity"/>
    <property type="evidence" value="ECO:0007669"/>
    <property type="project" value="UniProtKB-EC"/>
</dbReference>
<keyword evidence="2" id="KW-0808">Transferase</keyword>
<dbReference type="InterPro" id="IPR029787">
    <property type="entry name" value="Nucleotide_cyclase"/>
</dbReference>
<feature type="domain" description="GGDEF" evidence="1">
    <location>
        <begin position="97"/>
        <end position="288"/>
    </location>
</feature>
<dbReference type="AlphaFoldDB" id="A0A9E8ZHE3"/>
<dbReference type="Proteomes" id="UP001163152">
    <property type="component" value="Chromosome"/>
</dbReference>
<dbReference type="Gene3D" id="3.30.70.270">
    <property type="match status" value="1"/>
</dbReference>
<accession>A0A9E8ZHE3</accession>
<dbReference type="InterPro" id="IPR043128">
    <property type="entry name" value="Rev_trsase/Diguanyl_cyclase"/>
</dbReference>
<evidence type="ECO:0000313" key="2">
    <source>
        <dbReference type="EMBL" id="WAL61245.1"/>
    </source>
</evidence>
<reference evidence="2" key="1">
    <citation type="submission" date="2022-12" db="EMBL/GenBank/DDBJ databases">
        <title>Polyphasic identification of a Novel Hot-Spring Cyanobacterium Ocullathermofonsia sinensis gen nov. sp. nov. and Genomic Insights on its Adaptations to the Thermal Habitat.</title>
        <authorList>
            <person name="Daroch M."/>
            <person name="Tang J."/>
            <person name="Jiang Y."/>
        </authorList>
    </citation>
    <scope>NUCLEOTIDE SEQUENCE</scope>
    <source>
        <strain evidence="2">PKUAC-SCTA174</strain>
    </source>
</reference>
<evidence type="ECO:0000259" key="1">
    <source>
        <dbReference type="SMART" id="SM00267"/>
    </source>
</evidence>
<keyword evidence="3" id="KW-1185">Reference proteome</keyword>
<dbReference type="RefSeq" id="WP_268611202.1">
    <property type="nucleotide sequence ID" value="NZ_CP113797.1"/>
</dbReference>
<gene>
    <name evidence="2" type="ORF">OXH18_04385</name>
</gene>
<dbReference type="EC" id="2.7.7.65" evidence="2"/>
<dbReference type="EMBL" id="CP113797">
    <property type="protein sequence ID" value="WAL61245.1"/>
    <property type="molecule type" value="Genomic_DNA"/>
</dbReference>
<dbReference type="SUPFAM" id="SSF55073">
    <property type="entry name" value="Nucleotide cyclase"/>
    <property type="match status" value="1"/>
</dbReference>
<proteinExistence type="predicted"/>
<sequence length="291" mass="33080">MQIETREYQLLKEVTQLREEMARLQQTNCELQTALAAAAEHRNLMAAQLHNTIRQHQAETEKRKQAKIPLETLIEFATEHREDLEVILQIINKNNDQGTHLQQQEPPPSAPPSSIAENLAQLDNRHHFDRYLAQQWQQMSIEQSFLTVILCSIRGLQSFQFMKENVIDPVAAMPTIYQQIAAIFDRTIKRSADLVIRHSATEFAIVLPKTPVEGARLLAKQLQAGVAALPYLYSTNNDWTVNHSWLTLIASVASTKPTVDRSPNILVNEAARLLRIAEQCDSDQVLHIVLE</sequence>
<dbReference type="KEGG" id="tsin:OXH18_04385"/>
<dbReference type="Pfam" id="PF00990">
    <property type="entry name" value="GGDEF"/>
    <property type="match status" value="1"/>
</dbReference>
<evidence type="ECO:0000313" key="3">
    <source>
        <dbReference type="Proteomes" id="UP001163152"/>
    </source>
</evidence>
<name>A0A9E8ZHE3_9CYAN</name>